<evidence type="ECO:0000313" key="1">
    <source>
        <dbReference type="EMBL" id="KAI0055978.1"/>
    </source>
</evidence>
<name>A0ACB8SHQ5_9AGAM</name>
<proteinExistence type="predicted"/>
<protein>
    <submittedName>
        <fullName evidence="1">Uncharacterized protein</fullName>
    </submittedName>
</protein>
<sequence length="75" mass="8219">MASESVRGFVGKPTMIAALGVMSLATSIIVGCWSTDRHVERLEEADCLPCPKKNIPVTTLLARLRTNKKEMDVQC</sequence>
<evidence type="ECO:0000313" key="2">
    <source>
        <dbReference type="Proteomes" id="UP000814140"/>
    </source>
</evidence>
<gene>
    <name evidence="1" type="ORF">BV25DRAFT_1669285</name>
</gene>
<reference evidence="1" key="2">
    <citation type="journal article" date="2022" name="New Phytol.">
        <title>Evolutionary transition to the ectomycorrhizal habit in the genomes of a hyperdiverse lineage of mushroom-forming fungi.</title>
        <authorList>
            <person name="Looney B."/>
            <person name="Miyauchi S."/>
            <person name="Morin E."/>
            <person name="Drula E."/>
            <person name="Courty P.E."/>
            <person name="Kohler A."/>
            <person name="Kuo A."/>
            <person name="LaButti K."/>
            <person name="Pangilinan J."/>
            <person name="Lipzen A."/>
            <person name="Riley R."/>
            <person name="Andreopoulos W."/>
            <person name="He G."/>
            <person name="Johnson J."/>
            <person name="Nolan M."/>
            <person name="Tritt A."/>
            <person name="Barry K.W."/>
            <person name="Grigoriev I.V."/>
            <person name="Nagy L.G."/>
            <person name="Hibbett D."/>
            <person name="Henrissat B."/>
            <person name="Matheny P.B."/>
            <person name="Labbe J."/>
            <person name="Martin F.M."/>
        </authorList>
    </citation>
    <scope>NUCLEOTIDE SEQUENCE</scope>
    <source>
        <strain evidence="1">HHB10654</strain>
    </source>
</reference>
<keyword evidence="2" id="KW-1185">Reference proteome</keyword>
<dbReference type="Proteomes" id="UP000814140">
    <property type="component" value="Unassembled WGS sequence"/>
</dbReference>
<comment type="caution">
    <text evidence="1">The sequence shown here is derived from an EMBL/GenBank/DDBJ whole genome shotgun (WGS) entry which is preliminary data.</text>
</comment>
<dbReference type="EMBL" id="MU277274">
    <property type="protein sequence ID" value="KAI0055978.1"/>
    <property type="molecule type" value="Genomic_DNA"/>
</dbReference>
<organism evidence="1 2">
    <name type="scientific">Artomyces pyxidatus</name>
    <dbReference type="NCBI Taxonomy" id="48021"/>
    <lineage>
        <taxon>Eukaryota</taxon>
        <taxon>Fungi</taxon>
        <taxon>Dikarya</taxon>
        <taxon>Basidiomycota</taxon>
        <taxon>Agaricomycotina</taxon>
        <taxon>Agaricomycetes</taxon>
        <taxon>Russulales</taxon>
        <taxon>Auriscalpiaceae</taxon>
        <taxon>Artomyces</taxon>
    </lineage>
</organism>
<accession>A0ACB8SHQ5</accession>
<reference evidence="1" key="1">
    <citation type="submission" date="2021-03" db="EMBL/GenBank/DDBJ databases">
        <authorList>
            <consortium name="DOE Joint Genome Institute"/>
            <person name="Ahrendt S."/>
            <person name="Looney B.P."/>
            <person name="Miyauchi S."/>
            <person name="Morin E."/>
            <person name="Drula E."/>
            <person name="Courty P.E."/>
            <person name="Chicoki N."/>
            <person name="Fauchery L."/>
            <person name="Kohler A."/>
            <person name="Kuo A."/>
            <person name="Labutti K."/>
            <person name="Pangilinan J."/>
            <person name="Lipzen A."/>
            <person name="Riley R."/>
            <person name="Andreopoulos W."/>
            <person name="He G."/>
            <person name="Johnson J."/>
            <person name="Barry K.W."/>
            <person name="Grigoriev I.V."/>
            <person name="Nagy L."/>
            <person name="Hibbett D."/>
            <person name="Henrissat B."/>
            <person name="Matheny P.B."/>
            <person name="Labbe J."/>
            <person name="Martin F."/>
        </authorList>
    </citation>
    <scope>NUCLEOTIDE SEQUENCE</scope>
    <source>
        <strain evidence="1">HHB10654</strain>
    </source>
</reference>